<dbReference type="SMART" id="SM00710">
    <property type="entry name" value="PbH1"/>
    <property type="match status" value="6"/>
</dbReference>
<evidence type="ECO:0000256" key="1">
    <source>
        <dbReference type="ARBA" id="ARBA00004613"/>
    </source>
</evidence>
<dbReference type="PANTHER" id="PTHR40088">
    <property type="entry name" value="PECTATE LYASE (EUROFUNG)"/>
    <property type="match status" value="1"/>
</dbReference>
<evidence type="ECO:0000256" key="2">
    <source>
        <dbReference type="ARBA" id="ARBA00022525"/>
    </source>
</evidence>
<feature type="transmembrane region" description="Helical" evidence="4">
    <location>
        <begin position="441"/>
        <end position="461"/>
    </location>
</feature>
<organism evidence="6 8">
    <name type="scientific">Rotaria sordida</name>
    <dbReference type="NCBI Taxonomy" id="392033"/>
    <lineage>
        <taxon>Eukaryota</taxon>
        <taxon>Metazoa</taxon>
        <taxon>Spiralia</taxon>
        <taxon>Gnathifera</taxon>
        <taxon>Rotifera</taxon>
        <taxon>Eurotatoria</taxon>
        <taxon>Bdelloidea</taxon>
        <taxon>Philodinida</taxon>
        <taxon>Philodinidae</taxon>
        <taxon>Rotaria</taxon>
    </lineage>
</organism>
<evidence type="ECO:0000313" key="9">
    <source>
        <dbReference type="Proteomes" id="UP000663870"/>
    </source>
</evidence>
<dbReference type="PANTHER" id="PTHR40088:SF2">
    <property type="entry name" value="SECRETED SUGAR HYDROLASE"/>
    <property type="match status" value="1"/>
</dbReference>
<protein>
    <recommendedName>
        <fullName evidence="10">Right handed beta helix domain-containing protein</fullName>
    </recommendedName>
</protein>
<dbReference type="InterPro" id="IPR012334">
    <property type="entry name" value="Pectin_lyas_fold"/>
</dbReference>
<evidence type="ECO:0000313" key="7">
    <source>
        <dbReference type="EMBL" id="CAF1612501.1"/>
    </source>
</evidence>
<dbReference type="InterPro" id="IPR006626">
    <property type="entry name" value="PbH1"/>
</dbReference>
<evidence type="ECO:0000313" key="6">
    <source>
        <dbReference type="EMBL" id="CAF1372904.1"/>
    </source>
</evidence>
<dbReference type="EMBL" id="CAJNOL010005981">
    <property type="protein sequence ID" value="CAF1612501.1"/>
    <property type="molecule type" value="Genomic_DNA"/>
</dbReference>
<dbReference type="GO" id="GO:0016837">
    <property type="term" value="F:carbon-oxygen lyase activity, acting on polysaccharides"/>
    <property type="evidence" value="ECO:0007669"/>
    <property type="project" value="TreeGrafter"/>
</dbReference>
<dbReference type="AlphaFoldDB" id="A0A815J0I1"/>
<dbReference type="GO" id="GO:0005576">
    <property type="term" value="C:extracellular region"/>
    <property type="evidence" value="ECO:0007669"/>
    <property type="project" value="UniProtKB-SubCell"/>
</dbReference>
<gene>
    <name evidence="7" type="ORF">JXQ802_LOCUS49562</name>
    <name evidence="6" type="ORF">PYM288_LOCUS33452</name>
</gene>
<proteinExistence type="predicted"/>
<evidence type="ECO:0000313" key="8">
    <source>
        <dbReference type="Proteomes" id="UP000663854"/>
    </source>
</evidence>
<comment type="caution">
    <text evidence="6">The sequence shown here is derived from an EMBL/GenBank/DDBJ whole genome shotgun (WGS) entry which is preliminary data.</text>
</comment>
<dbReference type="SUPFAM" id="SSF51126">
    <property type="entry name" value="Pectin lyase-like"/>
    <property type="match status" value="1"/>
</dbReference>
<dbReference type="Gene3D" id="2.160.20.10">
    <property type="entry name" value="Single-stranded right-handed beta-helix, Pectin lyase-like"/>
    <property type="match status" value="1"/>
</dbReference>
<evidence type="ECO:0008006" key="10">
    <source>
        <dbReference type="Google" id="ProtNLM"/>
    </source>
</evidence>
<evidence type="ECO:0000256" key="5">
    <source>
        <dbReference type="SAM" id="SignalP"/>
    </source>
</evidence>
<evidence type="ECO:0000256" key="4">
    <source>
        <dbReference type="SAM" id="Phobius"/>
    </source>
</evidence>
<comment type="subcellular location">
    <subcellularLocation>
        <location evidence="1">Secreted</location>
    </subcellularLocation>
</comment>
<keyword evidence="2" id="KW-0964">Secreted</keyword>
<keyword evidence="4" id="KW-1133">Transmembrane helix</keyword>
<dbReference type="EMBL" id="CAJNOH010004542">
    <property type="protein sequence ID" value="CAF1372904.1"/>
    <property type="molecule type" value="Genomic_DNA"/>
</dbReference>
<dbReference type="InterPro" id="IPR052052">
    <property type="entry name" value="Polysaccharide_Lyase_9"/>
</dbReference>
<name>A0A815J0I1_9BILA</name>
<reference evidence="6" key="1">
    <citation type="submission" date="2021-02" db="EMBL/GenBank/DDBJ databases">
        <authorList>
            <person name="Nowell W R."/>
        </authorList>
    </citation>
    <scope>NUCLEOTIDE SEQUENCE</scope>
</reference>
<keyword evidence="9" id="KW-1185">Reference proteome</keyword>
<accession>A0A815J0I1</accession>
<dbReference type="InterPro" id="IPR011050">
    <property type="entry name" value="Pectin_lyase_fold/virulence"/>
</dbReference>
<keyword evidence="4" id="KW-0472">Membrane</keyword>
<keyword evidence="3 5" id="KW-0732">Signal</keyword>
<evidence type="ECO:0000256" key="3">
    <source>
        <dbReference type="ARBA" id="ARBA00022729"/>
    </source>
</evidence>
<feature type="signal peptide" evidence="5">
    <location>
        <begin position="1"/>
        <end position="22"/>
    </location>
</feature>
<sequence>MNMNSKVLVYIWVYIIFHYALADENQLYYVMSSGNDDNSGTTQTNAWRTIQKAASKAIAGSTVYIGPGTYYETITILVQGNLFNGSITFTSLMPDNPAIISGENATVASPDGTLNLIYIENKSYLNIINLELANLKGSECSGVRIVGGGTRIELRNLHIHDILGGGKTGGAMAITVYNKNQETSLSKLIIDNCTLYDCEPAWSEALTLNGNIELFQVTNNRVYNMNNIGIDFIGGESNMGALGARSGQCYYNTVWNIHSSYDSSAAGIYVDGGSDINIGKNEVYNSDAGIEIGAENQGRIASGMVVHENYIHDNDKAGLLFGGYDFERGRVINSTFQNNRLENNDVKHTEAGEIVVSFASNNFVYSNAIKPNIKNIILTVDQIGGLDNVFNRQSYYPNGSNANESNLIFNWGNQQYRGLSAFQNATQQELQASVLSSKAGLIRYPSMLCILPLIITFIASAKAY</sequence>
<feature type="chain" id="PRO_5035606039" description="Right handed beta helix domain-containing protein" evidence="5">
    <location>
        <begin position="23"/>
        <end position="464"/>
    </location>
</feature>
<dbReference type="Proteomes" id="UP000663854">
    <property type="component" value="Unassembled WGS sequence"/>
</dbReference>
<keyword evidence="4" id="KW-0812">Transmembrane</keyword>
<dbReference type="Proteomes" id="UP000663870">
    <property type="component" value="Unassembled WGS sequence"/>
</dbReference>